<dbReference type="CDD" id="cd04332">
    <property type="entry name" value="YbaK_like"/>
    <property type="match status" value="1"/>
</dbReference>
<dbReference type="EMBL" id="QPJY01000003">
    <property type="protein sequence ID" value="RCX31168.1"/>
    <property type="molecule type" value="Genomic_DNA"/>
</dbReference>
<dbReference type="InterPro" id="IPR007214">
    <property type="entry name" value="YbaK/aa-tRNA-synth-assoc-dom"/>
</dbReference>
<evidence type="ECO:0000313" key="2">
    <source>
        <dbReference type="EMBL" id="RCX31168.1"/>
    </source>
</evidence>
<dbReference type="Gene3D" id="3.90.960.10">
    <property type="entry name" value="YbaK/aminoacyl-tRNA synthetase-associated domain"/>
    <property type="match status" value="1"/>
</dbReference>
<proteinExistence type="predicted"/>
<organism evidence="2 3">
    <name type="scientific">Thioalbus denitrificans</name>
    <dbReference type="NCBI Taxonomy" id="547122"/>
    <lineage>
        <taxon>Bacteria</taxon>
        <taxon>Pseudomonadati</taxon>
        <taxon>Pseudomonadota</taxon>
        <taxon>Gammaproteobacteria</taxon>
        <taxon>Chromatiales</taxon>
        <taxon>Ectothiorhodospiraceae</taxon>
        <taxon>Thioalbus</taxon>
    </lineage>
</organism>
<dbReference type="RefSeq" id="WP_114279353.1">
    <property type="nucleotide sequence ID" value="NZ_QPJY01000003.1"/>
</dbReference>
<dbReference type="Pfam" id="PF04073">
    <property type="entry name" value="tRNA_edit"/>
    <property type="match status" value="1"/>
</dbReference>
<reference evidence="2 3" key="1">
    <citation type="submission" date="2018-07" db="EMBL/GenBank/DDBJ databases">
        <title>Genomic Encyclopedia of Type Strains, Phase IV (KMG-IV): sequencing the most valuable type-strain genomes for metagenomic binning, comparative biology and taxonomic classification.</title>
        <authorList>
            <person name="Goeker M."/>
        </authorList>
    </citation>
    <scope>NUCLEOTIDE SEQUENCE [LARGE SCALE GENOMIC DNA]</scope>
    <source>
        <strain evidence="2 3">DSM 26407</strain>
    </source>
</reference>
<dbReference type="AlphaFoldDB" id="A0A369CD91"/>
<gene>
    <name evidence="2" type="ORF">DFQ59_103132</name>
</gene>
<dbReference type="InterPro" id="IPR036754">
    <property type="entry name" value="YbaK/aa-tRNA-synt-asso_dom_sf"/>
</dbReference>
<feature type="domain" description="YbaK/aminoacyl-tRNA synthetase-associated" evidence="1">
    <location>
        <begin position="23"/>
        <end position="143"/>
    </location>
</feature>
<evidence type="ECO:0000313" key="3">
    <source>
        <dbReference type="Proteomes" id="UP000252707"/>
    </source>
</evidence>
<dbReference type="GO" id="GO:0002161">
    <property type="term" value="F:aminoacyl-tRNA deacylase activity"/>
    <property type="evidence" value="ECO:0007669"/>
    <property type="project" value="InterPro"/>
</dbReference>
<dbReference type="OrthoDB" id="9786549at2"/>
<name>A0A369CD91_9GAMM</name>
<dbReference type="SUPFAM" id="SSF55826">
    <property type="entry name" value="YbaK/ProRS associated domain"/>
    <property type="match status" value="1"/>
</dbReference>
<accession>A0A369CD91</accession>
<dbReference type="Proteomes" id="UP000252707">
    <property type="component" value="Unassembled WGS sequence"/>
</dbReference>
<sequence length="155" mass="16779">MAISARLRDYLELKGIPYEVIPHPHTEDSRATAAASRVPAGQLAKAVLLEDDEGYLLAAVPASERLHLSRIHNLLRRPLGLATEAEIARMFPDCAVGAVPPVAAAFDLPAVVDERLLAAPEIWFEAGDHEDLVHLDGEAFRRLMGDAPHGDIGTH</sequence>
<protein>
    <submittedName>
        <fullName evidence="2">Ala-tRNA(Pro) deacylase</fullName>
    </submittedName>
</protein>
<keyword evidence="3" id="KW-1185">Reference proteome</keyword>
<evidence type="ECO:0000259" key="1">
    <source>
        <dbReference type="Pfam" id="PF04073"/>
    </source>
</evidence>
<comment type="caution">
    <text evidence="2">The sequence shown here is derived from an EMBL/GenBank/DDBJ whole genome shotgun (WGS) entry which is preliminary data.</text>
</comment>